<proteinExistence type="predicted"/>
<sequence>MNPAFVRPNRDAPPKPRKAATAPVPNCDLSEKGRTTKTREEWMKKMTVEMRTTLMTLLNIETKVMKGDTQQPASKLYPLQGIDKLRDMVENPTGLKGKRTEMR</sequence>
<evidence type="ECO:0000256" key="1">
    <source>
        <dbReference type="SAM" id="MobiDB-lite"/>
    </source>
</evidence>
<dbReference type="PANTHER" id="PTHR47519:SF3">
    <property type="entry name" value="NUCLEAR HORMONE RECEPTOR FAMILY MEMBER NHR-5"/>
    <property type="match status" value="1"/>
</dbReference>
<keyword evidence="3" id="KW-1185">Reference proteome</keyword>
<organism evidence="2 3">
    <name type="scientific">Caenorhabditis japonica</name>
    <dbReference type="NCBI Taxonomy" id="281687"/>
    <lineage>
        <taxon>Eukaryota</taxon>
        <taxon>Metazoa</taxon>
        <taxon>Ecdysozoa</taxon>
        <taxon>Nematoda</taxon>
        <taxon>Chromadorea</taxon>
        <taxon>Rhabditida</taxon>
        <taxon>Rhabditina</taxon>
        <taxon>Rhabditomorpha</taxon>
        <taxon>Rhabditoidea</taxon>
        <taxon>Rhabditidae</taxon>
        <taxon>Peloderinae</taxon>
        <taxon>Caenorhabditis</taxon>
    </lineage>
</organism>
<feature type="region of interest" description="Disordered" evidence="1">
    <location>
        <begin position="1"/>
        <end position="36"/>
    </location>
</feature>
<name>A0A8R1EPH3_CAEJA</name>
<reference evidence="3" key="1">
    <citation type="submission" date="2010-08" db="EMBL/GenBank/DDBJ databases">
        <authorList>
            <consortium name="Caenorhabditis japonica Sequencing Consortium"/>
            <person name="Wilson R.K."/>
        </authorList>
    </citation>
    <scope>NUCLEOTIDE SEQUENCE [LARGE SCALE GENOMIC DNA]</scope>
    <source>
        <strain evidence="3">DF5081</strain>
    </source>
</reference>
<accession>A0A8R1EPH3</accession>
<evidence type="ECO:0000313" key="3">
    <source>
        <dbReference type="Proteomes" id="UP000005237"/>
    </source>
</evidence>
<dbReference type="AlphaFoldDB" id="A0A8R1EPH3"/>
<reference evidence="2" key="2">
    <citation type="submission" date="2022-06" db="UniProtKB">
        <authorList>
            <consortium name="EnsemblMetazoa"/>
        </authorList>
    </citation>
    <scope>IDENTIFICATION</scope>
    <source>
        <strain evidence="2">DF5081</strain>
    </source>
</reference>
<evidence type="ECO:0000313" key="2">
    <source>
        <dbReference type="EnsemblMetazoa" id="CJA41274.1"/>
    </source>
</evidence>
<dbReference type="PANTHER" id="PTHR47519">
    <property type="entry name" value="NUCLEAR HORMONE RECEPTOR FAMILY MEMBER NHR-31-RELATED"/>
    <property type="match status" value="1"/>
</dbReference>
<dbReference type="EnsemblMetazoa" id="CJA41274.1">
    <property type="protein sequence ID" value="CJA41274.1"/>
    <property type="gene ID" value="WBGene00217122"/>
</dbReference>
<dbReference type="Proteomes" id="UP000005237">
    <property type="component" value="Unassembled WGS sequence"/>
</dbReference>
<protein>
    <submittedName>
        <fullName evidence="2">Uncharacterized protein</fullName>
    </submittedName>
</protein>
<dbReference type="InterPro" id="IPR052496">
    <property type="entry name" value="Orphan_Nuclear_Rcpt"/>
</dbReference>